<protein>
    <submittedName>
        <fullName evidence="11">Protein NYNRIN-like</fullName>
    </submittedName>
</protein>
<dbReference type="GO" id="GO:0003676">
    <property type="term" value="F:nucleic acid binding"/>
    <property type="evidence" value="ECO:0007669"/>
    <property type="project" value="InterPro"/>
</dbReference>
<reference evidence="10" key="1">
    <citation type="journal article" date="2018" name="Biotechnol. Bioeng.">
        <title>A reference genome of the Chinese hamster based on a hybrid assembly strategy.</title>
        <authorList>
            <person name="Rupp O."/>
            <person name="MacDonald M.L."/>
            <person name="Li S."/>
            <person name="Dhiman H."/>
            <person name="Polson S."/>
            <person name="Griep S."/>
            <person name="Heffner K."/>
            <person name="Hernandez I."/>
            <person name="Brinkrolf K."/>
            <person name="Jadhav V."/>
            <person name="Samoudi M."/>
            <person name="Hao H."/>
            <person name="Kingham B."/>
            <person name="Goesmann A."/>
            <person name="Betenbaugh M.J."/>
            <person name="Lewis N.E."/>
            <person name="Borth N."/>
            <person name="Lee K.H."/>
        </authorList>
    </citation>
    <scope>NUCLEOTIDE SEQUENCE [LARGE SCALE GENOMIC DNA]</scope>
    <source>
        <strain evidence="10">17A/GY</strain>
    </source>
</reference>
<dbReference type="SUPFAM" id="SSF53098">
    <property type="entry name" value="Ribonuclease H-like"/>
    <property type="match status" value="1"/>
</dbReference>
<dbReference type="GO" id="GO:0004523">
    <property type="term" value="F:RNA-DNA hybrid ribonuclease activity"/>
    <property type="evidence" value="ECO:0007669"/>
    <property type="project" value="InterPro"/>
</dbReference>
<feature type="domain" description="Integrase catalytic" evidence="9">
    <location>
        <begin position="136"/>
        <end position="293"/>
    </location>
</feature>
<dbReference type="KEGG" id="cge:113832899"/>
<keyword evidence="6" id="KW-0695">RNA-directed DNA polymerase</keyword>
<evidence type="ECO:0000256" key="5">
    <source>
        <dbReference type="ARBA" id="ARBA00022801"/>
    </source>
</evidence>
<dbReference type="PANTHER" id="PTHR41694">
    <property type="entry name" value="ENDOGENOUS RETROVIRUS GROUP K MEMBER POL PROTEIN"/>
    <property type="match status" value="1"/>
</dbReference>
<dbReference type="RefSeq" id="XP_027247589.1">
    <property type="nucleotide sequence ID" value="XM_027391788.2"/>
</dbReference>
<dbReference type="InterPro" id="IPR001584">
    <property type="entry name" value="Integrase_cat-core"/>
</dbReference>
<evidence type="ECO:0000256" key="6">
    <source>
        <dbReference type="ARBA" id="ARBA00022918"/>
    </source>
</evidence>
<keyword evidence="4" id="KW-0255">Endonuclease</keyword>
<dbReference type="InterPro" id="IPR002156">
    <property type="entry name" value="RNaseH_domain"/>
</dbReference>
<dbReference type="Pfam" id="PF00665">
    <property type="entry name" value="rve"/>
    <property type="match status" value="1"/>
</dbReference>
<dbReference type="GeneID" id="113832899"/>
<dbReference type="GO" id="GO:0003964">
    <property type="term" value="F:RNA-directed DNA polymerase activity"/>
    <property type="evidence" value="ECO:0007669"/>
    <property type="project" value="UniProtKB-KW"/>
</dbReference>
<evidence type="ECO:0000259" key="8">
    <source>
        <dbReference type="PROSITE" id="PS50879"/>
    </source>
</evidence>
<dbReference type="PANTHER" id="PTHR41694:SF5">
    <property type="entry name" value="RIBONUCLEASE H"/>
    <property type="match status" value="1"/>
</dbReference>
<dbReference type="AlphaFoldDB" id="A0A9J7JAD0"/>
<evidence type="ECO:0000256" key="7">
    <source>
        <dbReference type="SAM" id="MobiDB-lite"/>
    </source>
</evidence>
<evidence type="ECO:0000256" key="4">
    <source>
        <dbReference type="ARBA" id="ARBA00022759"/>
    </source>
</evidence>
<evidence type="ECO:0000256" key="2">
    <source>
        <dbReference type="ARBA" id="ARBA00022695"/>
    </source>
</evidence>
<evidence type="ECO:0000256" key="1">
    <source>
        <dbReference type="ARBA" id="ARBA00022679"/>
    </source>
</evidence>
<feature type="region of interest" description="Disordered" evidence="7">
    <location>
        <begin position="45"/>
        <end position="67"/>
    </location>
</feature>
<dbReference type="Gene3D" id="2.30.30.850">
    <property type="match status" value="1"/>
</dbReference>
<accession>A0A9J7JAD0</accession>
<dbReference type="GO" id="GO:0015074">
    <property type="term" value="P:DNA integration"/>
    <property type="evidence" value="ECO:0007669"/>
    <property type="project" value="InterPro"/>
</dbReference>
<reference evidence="11" key="3">
    <citation type="submission" date="2025-08" db="UniProtKB">
        <authorList>
            <consortium name="RefSeq"/>
        </authorList>
    </citation>
    <scope>IDENTIFICATION</scope>
    <source>
        <strain evidence="11">17A/GY</strain>
        <tissue evidence="11">Liver</tissue>
    </source>
</reference>
<dbReference type="InterPro" id="IPR036397">
    <property type="entry name" value="RNaseH_sf"/>
</dbReference>
<dbReference type="InterPro" id="IPR012337">
    <property type="entry name" value="RNaseH-like_sf"/>
</dbReference>
<dbReference type="OrthoDB" id="9634777at2759"/>
<name>A0A9J7JAD0_CRIGR</name>
<reference evidence="10" key="2">
    <citation type="journal article" date="2020" name="Biotechnol. Bioeng.">
        <title>Chromosome-scale scaffolds for the Chinese hamster reference genome assembly to facilitate the study of the CHO epigenome.</title>
        <authorList>
            <person name="Hilliard W."/>
            <person name="MacDonald M."/>
            <person name="Lee K.H."/>
        </authorList>
    </citation>
    <scope>NUCLEOTIDE SEQUENCE [LARGE SCALE GENOMIC DNA]</scope>
    <source>
        <strain evidence="10">17A/GY</strain>
    </source>
</reference>
<evidence type="ECO:0000256" key="3">
    <source>
        <dbReference type="ARBA" id="ARBA00022722"/>
    </source>
</evidence>
<proteinExistence type="predicted"/>
<evidence type="ECO:0000313" key="11">
    <source>
        <dbReference type="RefSeq" id="XP_027247589.1"/>
    </source>
</evidence>
<evidence type="ECO:0000313" key="10">
    <source>
        <dbReference type="Proteomes" id="UP001108280"/>
    </source>
</evidence>
<gene>
    <name evidence="11" type="primary">LOC113832899</name>
</gene>
<dbReference type="InterPro" id="IPR040643">
    <property type="entry name" value="MLVIN_C"/>
</dbReference>
<dbReference type="PROSITE" id="PS50994">
    <property type="entry name" value="INTEGRASE"/>
    <property type="match status" value="1"/>
</dbReference>
<keyword evidence="10" id="KW-1185">Reference proteome</keyword>
<dbReference type="Pfam" id="PF18697">
    <property type="entry name" value="MLVIN_C"/>
    <property type="match status" value="1"/>
</dbReference>
<sequence length="432" mass="48199">MAMLRASHLPKAIGIIHCRSHQTDSSVISRGNNRADRAARAAALRGPDLPHPPQGVHTLQPTSSQPPPNMRQILSYLHQLFHPNSKALSLFVKAHLKPTSEDLNFLKTITASCKTCQMSNPNSKYRNSPFPTHQARGSLPGTDWQLDFTHMPTVRRVKYLLVLVDTFSGWVEAFPTTNKKAQTVSNILLREIIPRFGIPASLQSDNGPEFTSQISQTLSKALNIPWHFHIPYHPQSSGKVERTNRSLKTVLVKMSQELHLDWVKLLPLALFRLRALPKQPLFISPFELMYGRPALTPGLSPKPSPLPDRLLTPLLHHLRSLLWEFADHSLPRPCATPCTSPINIGDQVLLSPPDQSPSPLSPKWKGPFKVILVTPTAAKLEGLPHWIHLSHLKPFTSPPETHPSYTVSTTGPCSLRFQRTLKSSTLPPISEE</sequence>
<dbReference type="Proteomes" id="UP001108280">
    <property type="component" value="Chromosome 1"/>
</dbReference>
<keyword evidence="5" id="KW-0378">Hydrolase</keyword>
<organism evidence="10 11">
    <name type="scientific">Cricetulus griseus</name>
    <name type="common">Chinese hamster</name>
    <name type="synonym">Cricetulus barabensis griseus</name>
    <dbReference type="NCBI Taxonomy" id="10029"/>
    <lineage>
        <taxon>Eukaryota</taxon>
        <taxon>Metazoa</taxon>
        <taxon>Chordata</taxon>
        <taxon>Craniata</taxon>
        <taxon>Vertebrata</taxon>
        <taxon>Euteleostomi</taxon>
        <taxon>Mammalia</taxon>
        <taxon>Eutheria</taxon>
        <taxon>Euarchontoglires</taxon>
        <taxon>Glires</taxon>
        <taxon>Rodentia</taxon>
        <taxon>Myomorpha</taxon>
        <taxon>Muroidea</taxon>
        <taxon>Cricetidae</taxon>
        <taxon>Cricetinae</taxon>
        <taxon>Cricetulus</taxon>
    </lineage>
</organism>
<keyword evidence="1" id="KW-0808">Transferase</keyword>
<dbReference type="Gene3D" id="3.30.420.10">
    <property type="entry name" value="Ribonuclease H-like superfamily/Ribonuclease H"/>
    <property type="match status" value="2"/>
</dbReference>
<keyword evidence="2" id="KW-0548">Nucleotidyltransferase</keyword>
<evidence type="ECO:0000259" key="9">
    <source>
        <dbReference type="PROSITE" id="PS50994"/>
    </source>
</evidence>
<feature type="domain" description="RNase H type-1" evidence="8">
    <location>
        <begin position="1"/>
        <end position="44"/>
    </location>
</feature>
<keyword evidence="3" id="KW-0540">Nuclease</keyword>
<dbReference type="PROSITE" id="PS50879">
    <property type="entry name" value="RNASE_H_1"/>
    <property type="match status" value="1"/>
</dbReference>